<reference evidence="1" key="1">
    <citation type="journal article" date="2025" name="Int. J. Syst. Evol. Microbiol.">
        <title>Inconstantimicrobium mannanitabidum sp. nov., a novel member of the family Clostridiaceae isolated from anoxic soil under the treatment of reductive soil disinfestation.</title>
        <authorList>
            <person name="Ueki A."/>
            <person name="Tonouchi A."/>
            <person name="Honma S."/>
            <person name="Kaku N."/>
            <person name="Ueki K."/>
        </authorList>
    </citation>
    <scope>NUCLEOTIDE SEQUENCE</scope>
    <source>
        <strain evidence="1">TW13</strain>
    </source>
</reference>
<dbReference type="EMBL" id="BROD01000001">
    <property type="protein sequence ID" value="GKX66150.1"/>
    <property type="molecule type" value="Genomic_DNA"/>
</dbReference>
<keyword evidence="2" id="KW-1185">Reference proteome</keyword>
<evidence type="ECO:0000313" key="2">
    <source>
        <dbReference type="Proteomes" id="UP001058074"/>
    </source>
</evidence>
<evidence type="ECO:0000313" key="1">
    <source>
        <dbReference type="EMBL" id="GKX66150.1"/>
    </source>
</evidence>
<protein>
    <submittedName>
        <fullName evidence="1">Stage III sporulation protein AF</fullName>
    </submittedName>
</protein>
<sequence length="179" mass="20478">MEYLKQWIISISAILILITAVEMIFPDNSLKKYGKFVFGIILTIVIIKPVLSFLAGGQEDFTNKIKAYIVNDSANQSMITKEEDTIPAKTQLESSVQRLLKEKFSDMDFKVSLSGEMSDLDYKIKLSMVQVGVKDNGIKPIQKVDIKNENQAEKYPQVRSYLKEILKVDDNKIKIYEME</sequence>
<organism evidence="1 2">
    <name type="scientific">Inconstantimicrobium mannanitabidum</name>
    <dbReference type="NCBI Taxonomy" id="1604901"/>
    <lineage>
        <taxon>Bacteria</taxon>
        <taxon>Bacillati</taxon>
        <taxon>Bacillota</taxon>
        <taxon>Clostridia</taxon>
        <taxon>Eubacteriales</taxon>
        <taxon>Clostridiaceae</taxon>
        <taxon>Inconstantimicrobium</taxon>
    </lineage>
</organism>
<accession>A0ACB5RAD3</accession>
<dbReference type="Proteomes" id="UP001058074">
    <property type="component" value="Unassembled WGS sequence"/>
</dbReference>
<comment type="caution">
    <text evidence="1">The sequence shown here is derived from an EMBL/GenBank/DDBJ whole genome shotgun (WGS) entry which is preliminary data.</text>
</comment>
<name>A0ACB5RAD3_9CLOT</name>
<gene>
    <name evidence="1" type="primary">spoIIIAF</name>
    <name evidence="1" type="ORF">rsdtw13_14080</name>
</gene>
<proteinExistence type="predicted"/>